<evidence type="ECO:0000256" key="1">
    <source>
        <dbReference type="SAM" id="MobiDB-lite"/>
    </source>
</evidence>
<feature type="region of interest" description="Disordered" evidence="1">
    <location>
        <begin position="77"/>
        <end position="110"/>
    </location>
</feature>
<dbReference type="Gene3D" id="1.10.260.40">
    <property type="entry name" value="lambda repressor-like DNA-binding domains"/>
    <property type="match status" value="1"/>
</dbReference>
<dbReference type="GO" id="GO:0003677">
    <property type="term" value="F:DNA binding"/>
    <property type="evidence" value="ECO:0007669"/>
    <property type="project" value="InterPro"/>
</dbReference>
<dbReference type="AlphaFoldDB" id="A7NG24"/>
<dbReference type="HOGENOM" id="CLU_2181981_0_0_0"/>
<dbReference type="InterPro" id="IPR010982">
    <property type="entry name" value="Lambda_DNA-bd_dom_sf"/>
</dbReference>
<feature type="domain" description="HTH cro/C1-type" evidence="2">
    <location>
        <begin position="21"/>
        <end position="56"/>
    </location>
</feature>
<gene>
    <name evidence="3" type="ordered locus">Rcas_0278</name>
</gene>
<evidence type="ECO:0000313" key="4">
    <source>
        <dbReference type="Proteomes" id="UP000000263"/>
    </source>
</evidence>
<dbReference type="Proteomes" id="UP000000263">
    <property type="component" value="Chromosome"/>
</dbReference>
<evidence type="ECO:0000259" key="2">
    <source>
        <dbReference type="PROSITE" id="PS50943"/>
    </source>
</evidence>
<dbReference type="Pfam" id="PF01381">
    <property type="entry name" value="HTH_3"/>
    <property type="match status" value="1"/>
</dbReference>
<protein>
    <submittedName>
        <fullName evidence="3">Transcriptional regulator, XRE family</fullName>
    </submittedName>
</protein>
<name>A7NG24_ROSCS</name>
<dbReference type="STRING" id="383372.Rcas_0278"/>
<accession>A7NG24</accession>
<evidence type="ECO:0000313" key="3">
    <source>
        <dbReference type="EMBL" id="ABU56411.1"/>
    </source>
</evidence>
<proteinExistence type="predicted"/>
<dbReference type="RefSeq" id="WP_011997815.1">
    <property type="nucleotide sequence ID" value="NC_009767.1"/>
</dbReference>
<dbReference type="SMART" id="SM00530">
    <property type="entry name" value="HTH_XRE"/>
    <property type="match status" value="1"/>
</dbReference>
<organism evidence="3 4">
    <name type="scientific">Roseiflexus castenholzii (strain DSM 13941 / HLO8)</name>
    <dbReference type="NCBI Taxonomy" id="383372"/>
    <lineage>
        <taxon>Bacteria</taxon>
        <taxon>Bacillati</taxon>
        <taxon>Chloroflexota</taxon>
        <taxon>Chloroflexia</taxon>
        <taxon>Chloroflexales</taxon>
        <taxon>Roseiflexineae</taxon>
        <taxon>Roseiflexaceae</taxon>
        <taxon>Roseiflexus</taxon>
    </lineage>
</organism>
<reference evidence="3 4" key="1">
    <citation type="submission" date="2007-08" db="EMBL/GenBank/DDBJ databases">
        <title>Complete sequence of Roseiflexus castenholzii DSM 13941.</title>
        <authorList>
            <consortium name="US DOE Joint Genome Institute"/>
            <person name="Copeland A."/>
            <person name="Lucas S."/>
            <person name="Lapidus A."/>
            <person name="Barry K."/>
            <person name="Glavina del Rio T."/>
            <person name="Dalin E."/>
            <person name="Tice H."/>
            <person name="Pitluck S."/>
            <person name="Thompson L.S."/>
            <person name="Brettin T."/>
            <person name="Bruce D."/>
            <person name="Detter J.C."/>
            <person name="Han C."/>
            <person name="Tapia R."/>
            <person name="Schmutz J."/>
            <person name="Larimer F."/>
            <person name="Land M."/>
            <person name="Hauser L."/>
            <person name="Kyrpides N."/>
            <person name="Mikhailova N."/>
            <person name="Bryant D.A."/>
            <person name="Hanada S."/>
            <person name="Tsukatani Y."/>
            <person name="Richardson P."/>
        </authorList>
    </citation>
    <scope>NUCLEOTIDE SEQUENCE [LARGE SCALE GENOMIC DNA]</scope>
    <source>
        <strain evidence="4">DSM 13941 / HLO8</strain>
    </source>
</reference>
<keyword evidence="4" id="KW-1185">Reference proteome</keyword>
<sequence>MSTEQNRRRRRATYVWKPEMIRALREHMDLTQRELADLLEVRQQTISEWETGLHTPHRSTQKTLSMVAERAGFPYLPQTAETPADGDGAQHNGEAPAERVDAGGAGANSD</sequence>
<dbReference type="KEGG" id="rca:Rcas_0278"/>
<dbReference type="eggNOG" id="COG2944">
    <property type="taxonomic scope" value="Bacteria"/>
</dbReference>
<dbReference type="OrthoDB" id="4427456at2"/>
<dbReference type="PROSITE" id="PS50943">
    <property type="entry name" value="HTH_CROC1"/>
    <property type="match status" value="1"/>
</dbReference>
<dbReference type="CDD" id="cd00093">
    <property type="entry name" value="HTH_XRE"/>
    <property type="match status" value="1"/>
</dbReference>
<dbReference type="EMBL" id="CP000804">
    <property type="protein sequence ID" value="ABU56411.1"/>
    <property type="molecule type" value="Genomic_DNA"/>
</dbReference>
<dbReference type="InterPro" id="IPR001387">
    <property type="entry name" value="Cro/C1-type_HTH"/>
</dbReference>
<dbReference type="SUPFAM" id="SSF47413">
    <property type="entry name" value="lambda repressor-like DNA-binding domains"/>
    <property type="match status" value="1"/>
</dbReference>